<evidence type="ECO:0000256" key="29">
    <source>
        <dbReference type="ARBA" id="ARBA00082793"/>
    </source>
</evidence>
<evidence type="ECO:0000256" key="30">
    <source>
        <dbReference type="SAM" id="MobiDB-lite"/>
    </source>
</evidence>
<evidence type="ECO:0000256" key="16">
    <source>
        <dbReference type="ARBA" id="ARBA00022989"/>
    </source>
</evidence>
<dbReference type="PROSITE" id="PS00211">
    <property type="entry name" value="ABC_TRANSPORTER_1"/>
    <property type="match status" value="2"/>
</dbReference>
<evidence type="ECO:0000256" key="7">
    <source>
        <dbReference type="ARBA" id="ARBA00022448"/>
    </source>
</evidence>
<feature type="domain" description="ABC transmembrane type-1" evidence="33">
    <location>
        <begin position="296"/>
        <end position="575"/>
    </location>
</feature>
<dbReference type="FunFam" id="3.40.50.300:FF:000605">
    <property type="entry name" value="multidrug resistance-associated protein 5 isoform X1"/>
    <property type="match status" value="1"/>
</dbReference>
<evidence type="ECO:0000256" key="14">
    <source>
        <dbReference type="ARBA" id="ARBA00022840"/>
    </source>
</evidence>
<dbReference type="GO" id="GO:0008559">
    <property type="term" value="F:ABC-type xenobiotic transporter activity"/>
    <property type="evidence" value="ECO:0007669"/>
    <property type="project" value="UniProtKB-EC"/>
</dbReference>
<evidence type="ECO:0000256" key="17">
    <source>
        <dbReference type="ARBA" id="ARBA00023034"/>
    </source>
</evidence>
<dbReference type="GO" id="GO:0016323">
    <property type="term" value="C:basolateral plasma membrane"/>
    <property type="evidence" value="ECO:0007669"/>
    <property type="project" value="UniProtKB-SubCell"/>
</dbReference>
<evidence type="ECO:0000256" key="11">
    <source>
        <dbReference type="ARBA" id="ARBA00022737"/>
    </source>
</evidence>
<evidence type="ECO:0000259" key="33">
    <source>
        <dbReference type="PROSITE" id="PS50929"/>
    </source>
</evidence>
<dbReference type="Pfam" id="PF00664">
    <property type="entry name" value="ABC_membrane"/>
    <property type="match status" value="2"/>
</dbReference>
<dbReference type="GO" id="GO:0016324">
    <property type="term" value="C:apical plasma membrane"/>
    <property type="evidence" value="ECO:0007669"/>
    <property type="project" value="UniProtKB-SubCell"/>
</dbReference>
<feature type="transmembrane region" description="Helical" evidence="31">
    <location>
        <begin position="296"/>
        <end position="321"/>
    </location>
</feature>
<dbReference type="PANTHER" id="PTHR24223">
    <property type="entry name" value="ATP-BINDING CASSETTE SUB-FAMILY C"/>
    <property type="match status" value="1"/>
</dbReference>
<comment type="catalytic activity">
    <reaction evidence="25">
        <text>N-acetyl-L-aspartyl-L-glutamyl-L-glutamate(in) + ATP + H2O = N-acetyl-L-aspartyl-L-glutamyl-L-glutamate(out) + ADP + phosphate + H(+)</text>
        <dbReference type="Rhea" id="RHEA:66732"/>
        <dbReference type="ChEBI" id="CHEBI:15377"/>
        <dbReference type="ChEBI" id="CHEBI:15378"/>
        <dbReference type="ChEBI" id="CHEBI:30616"/>
        <dbReference type="ChEBI" id="CHEBI:43474"/>
        <dbReference type="ChEBI" id="CHEBI:76935"/>
        <dbReference type="ChEBI" id="CHEBI:456216"/>
    </reaction>
    <physiologicalReaction direction="left-to-right" evidence="25">
        <dbReference type="Rhea" id="RHEA:66733"/>
    </physiologicalReaction>
</comment>
<feature type="compositionally biased region" description="Acidic residues" evidence="30">
    <location>
        <begin position="994"/>
        <end position="1003"/>
    </location>
</feature>
<feature type="transmembrane region" description="Helical" evidence="31">
    <location>
        <begin position="435"/>
        <end position="452"/>
    </location>
</feature>
<evidence type="ECO:0000256" key="19">
    <source>
        <dbReference type="ARBA" id="ARBA00023180"/>
    </source>
</evidence>
<comment type="catalytic activity">
    <reaction evidence="21">
        <text>ATP + H2O + xenobioticSide 1 = ADP + phosphate + xenobioticSide 2.</text>
        <dbReference type="EC" id="7.6.2.2"/>
    </reaction>
</comment>
<evidence type="ECO:0000256" key="4">
    <source>
        <dbReference type="ARBA" id="ARBA00004608"/>
    </source>
</evidence>
<dbReference type="InterPro" id="IPR003439">
    <property type="entry name" value="ABC_transporter-like_ATP-bd"/>
</dbReference>
<accession>A0AAD1VPQ6</accession>
<keyword evidence="15" id="KW-1278">Translocase</keyword>
<evidence type="ECO:0000256" key="13">
    <source>
        <dbReference type="ARBA" id="ARBA00022753"/>
    </source>
</evidence>
<dbReference type="Gene3D" id="1.20.1560.10">
    <property type="entry name" value="ABC transporter type 1, transmembrane domain"/>
    <property type="match status" value="2"/>
</dbReference>
<reference evidence="34" key="1">
    <citation type="submission" date="2022-03" db="EMBL/GenBank/DDBJ databases">
        <authorList>
            <person name="Alioto T."/>
            <person name="Alioto T."/>
            <person name="Gomez Garrido J."/>
        </authorList>
    </citation>
    <scope>NUCLEOTIDE SEQUENCE</scope>
</reference>
<dbReference type="Pfam" id="PF00005">
    <property type="entry name" value="ABC_tran"/>
    <property type="match status" value="2"/>
</dbReference>
<keyword evidence="17" id="KW-0333">Golgi apparatus</keyword>
<keyword evidence="18 31" id="KW-0472">Membrane</keyword>
<gene>
    <name evidence="34" type="ORF">PECUL_23A041905</name>
</gene>
<dbReference type="FunFam" id="3.40.50.300:FF:000074">
    <property type="entry name" value="Multidrug resistance-associated protein 5 isoform 1"/>
    <property type="match status" value="1"/>
</dbReference>
<feature type="domain" description="ABC transporter" evidence="32">
    <location>
        <begin position="1393"/>
        <end position="1627"/>
    </location>
</feature>
<evidence type="ECO:0000256" key="3">
    <source>
        <dbReference type="ARBA" id="ARBA00004554"/>
    </source>
</evidence>
<keyword evidence="16 31" id="KW-1133">Transmembrane helix</keyword>
<comment type="catalytic activity">
    <reaction evidence="27">
        <text>3',5'-cyclic GMP(in) + ATP + H2O = 3',5'-cyclic GMP(out) + ADP + phosphate + H(+)</text>
        <dbReference type="Rhea" id="RHEA:66188"/>
        <dbReference type="ChEBI" id="CHEBI:15377"/>
        <dbReference type="ChEBI" id="CHEBI:15378"/>
        <dbReference type="ChEBI" id="CHEBI:30616"/>
        <dbReference type="ChEBI" id="CHEBI:43474"/>
        <dbReference type="ChEBI" id="CHEBI:57746"/>
        <dbReference type="ChEBI" id="CHEBI:456216"/>
    </reaction>
    <physiologicalReaction direction="left-to-right" evidence="27">
        <dbReference type="Rhea" id="RHEA:66189"/>
    </physiologicalReaction>
</comment>
<dbReference type="InterPro" id="IPR027417">
    <property type="entry name" value="P-loop_NTPase"/>
</dbReference>
<comment type="catalytic activity">
    <reaction evidence="24">
        <text>3',5'-cyclic AMP(in) + ATP + H2O = 3',5'-cyclic AMP(out) + ADP + phosphate + H(+)</text>
        <dbReference type="Rhea" id="RHEA:66184"/>
        <dbReference type="ChEBI" id="CHEBI:15377"/>
        <dbReference type="ChEBI" id="CHEBI:15378"/>
        <dbReference type="ChEBI" id="CHEBI:30616"/>
        <dbReference type="ChEBI" id="CHEBI:43474"/>
        <dbReference type="ChEBI" id="CHEBI:58165"/>
        <dbReference type="ChEBI" id="CHEBI:456216"/>
    </reaction>
    <physiologicalReaction direction="left-to-right" evidence="24">
        <dbReference type="Rhea" id="RHEA:66185"/>
    </physiologicalReaction>
</comment>
<keyword evidence="9" id="KW-0597">Phosphoprotein</keyword>
<feature type="transmembrane region" description="Helical" evidence="31">
    <location>
        <begin position="1193"/>
        <end position="1211"/>
    </location>
</feature>
<evidence type="ECO:0000256" key="18">
    <source>
        <dbReference type="ARBA" id="ARBA00023136"/>
    </source>
</evidence>
<evidence type="ECO:0000256" key="8">
    <source>
        <dbReference type="ARBA" id="ARBA00022475"/>
    </source>
</evidence>
<dbReference type="SMART" id="SM00382">
    <property type="entry name" value="AAA"/>
    <property type="match status" value="2"/>
</dbReference>
<feature type="transmembrane region" description="Helical" evidence="31">
    <location>
        <begin position="403"/>
        <end position="429"/>
    </location>
</feature>
<comment type="catalytic activity">
    <reaction evidence="22">
        <text>(2S)-2-[5-amino-1-(beta-D-ribosyl)imidazole-4-carboxamido]succinate(in) + ATP + H2O = (2S)-2-[5-amino-1-(beta-D-ribosyl)imidazole-4-carboxamido]succinate(out) + ADP + phosphate + H(+)</text>
        <dbReference type="Rhea" id="RHEA:66752"/>
        <dbReference type="ChEBI" id="CHEBI:15377"/>
        <dbReference type="ChEBI" id="CHEBI:15378"/>
        <dbReference type="ChEBI" id="CHEBI:30616"/>
        <dbReference type="ChEBI" id="CHEBI:43474"/>
        <dbReference type="ChEBI" id="CHEBI:167466"/>
        <dbReference type="ChEBI" id="CHEBI:456216"/>
    </reaction>
    <physiologicalReaction direction="left-to-right" evidence="22">
        <dbReference type="Rhea" id="RHEA:66753"/>
    </physiologicalReaction>
</comment>
<evidence type="ECO:0000256" key="9">
    <source>
        <dbReference type="ARBA" id="ARBA00022553"/>
    </source>
</evidence>
<dbReference type="PROSITE" id="PS50929">
    <property type="entry name" value="ABC_TM1F"/>
    <property type="match status" value="2"/>
</dbReference>
<dbReference type="InterPro" id="IPR017871">
    <property type="entry name" value="ABC_transporter-like_CS"/>
</dbReference>
<evidence type="ECO:0000313" key="34">
    <source>
        <dbReference type="EMBL" id="CAH2223336.1"/>
    </source>
</evidence>
<evidence type="ECO:0000256" key="24">
    <source>
        <dbReference type="ARBA" id="ARBA00051604"/>
    </source>
</evidence>
<keyword evidence="14" id="KW-0067">ATP-binding</keyword>
<comment type="catalytic activity">
    <reaction evidence="23">
        <text>N-acetyl-L-aspartyl-L-glutamate(in) + ATP + H2O = N-acetyl-L-aspartyl-L-glutamate(out) + ADP + phosphate + H(+)</text>
        <dbReference type="Rhea" id="RHEA:66728"/>
        <dbReference type="ChEBI" id="CHEBI:15377"/>
        <dbReference type="ChEBI" id="CHEBI:15378"/>
        <dbReference type="ChEBI" id="CHEBI:30616"/>
        <dbReference type="ChEBI" id="CHEBI:43474"/>
        <dbReference type="ChEBI" id="CHEBI:76931"/>
        <dbReference type="ChEBI" id="CHEBI:456216"/>
    </reaction>
    <physiologicalReaction direction="left-to-right" evidence="23">
        <dbReference type="Rhea" id="RHEA:66729"/>
    </physiologicalReaction>
</comment>
<evidence type="ECO:0000259" key="32">
    <source>
        <dbReference type="PROSITE" id="PS50893"/>
    </source>
</evidence>
<sequence>MSDRQDPAISAELKEWLFSTIAESIPKALAAYHERNPEVHPSTQQPSDSEDSHISDQDSAPRKRPWKGNSATAGKGKAPAKVVKHAKPYVSQDVTDPLEGSTSRLSGHILSDYDPNYSDEDPMVNVPQDSSTSEFVKETFLNQDHKSKCLCHAARQCLCEGSPWCSYLAVRTWHSEVLERSVDTMGTPEKKQFSCRYKYSLPLLKPIRTTQRHQHPIDNAGLLSFTTLNWITPLARKAYKMSELKMSDLWGLPSQESSELNCQRLQSLWEDEVRKRGKKKASLSLVMWRFCQTRSLLALFSLIITMVANFIGPAIFIRALLDYSQSTDSDLLHGLLLAFGIFGAEFIRSWSFALNWAMNYRTGIRLKGAVLSMAFKKILKLKESKEVTTGELINMCSNDGHRLFEVAAIGCILAAGPVIAVLGLVYTAVFLGPTALIGSAVFIFFYPFMMLASRMTAYFRRKCITVTDRRVRIMNEILNCIRFIKMYAWENTFIRNIQAIRNAEKTFLEKAGYVQSVTTGIAPAVVVIASVCTFTVHMALGYNLSAPEAFTVVTVFNAMTSAIKMIPHGVKAASEASVSIARFQKLFLMEEIEMYSNQNGIPDDIIEFKGAYLSWKPGKSSLKSICENHKTDRLEDSCNKKLSQQHNKSAPEKRSSLENGHFDLKQPLCVEGIEYSLFEHPPVLLNINFTLQKGKLIGICGSVGSGKSSFILSILGQVTLVKGIMSVAGNIAYAAQQAWIFNASLRENILFGREYDREKYKNTLEVCCLYPDIDALPDGDLTEIGERGVNLSGGQRQRISLARALYSDRSLVLLDDPLSAVDVYVAEELFNKAIKIGMRNRSVLFVTHQLQYLSECEEILFMKDGHIAEQGTHEDLMDLKGDYAALFQSLQEVNVFKGDTQHSVKKQDVFHRNLSSTYPVLFPEGSKDEVLTEESRNLENLEMATAEGLQNSSHSAEKDEQEVMITVDVIDEHTDASSQRGTSTVLPTVVQADQDGDDEDHDDDEKGSVHESDGNLGSLNYNEEKKVRALMQAEEKGDGSVPWSIYRVYIKAAGGSILFTANAVLFILTTGSLAFCNWWLSYWINQGNGNTTFVINNTTFPSGSMRDNPHLHFYVLIYVLSMVAGLLLRFFRGYVFVKSTLKASTRLHDQLFLKILYSPVKLFDTTPTGRILNRFTKDMDEVDTRLPSQMEQLIQNLILVVFCLGIISSVFPWLLLSVIPLSILFFAINKASKVLIRELKRLDNISQSPFLSHVTSTLHGITTIQAYCKGNDALLKFHKLLDINHVPYFLFTCATRWLAVRLDLISITIITLTAVCIVLMHGYIPPAYAGLAISYAVQLTGLFQFTARLATETEARFTSVERINYYIDNLESEAPSKIQEESPPDDWPQQGAIKFENVEMRYRENLPLVLKNVSFSIGPQEKVGIVGRTGSGKSSLGVTLFRLVELDGGLISIDNICISKIGLQDLRKKLSIIPQEPVLFVGNVRSNLDPMSQHTDEEIWKALERTHMRQHVAQMEKQLYSEVSENGSNFSVGERQLLCMARALLRNSKILVLDEATAAIDNETDALIQKTIKDAFRECTVLIIAHRLNTVFHCDKILVMENGKILEYDKPPILLSNEKSIFHSMVMAAEYQTVSSATLQ</sequence>
<evidence type="ECO:0000256" key="1">
    <source>
        <dbReference type="ARBA" id="ARBA00004424"/>
    </source>
</evidence>
<dbReference type="CDD" id="cd18592">
    <property type="entry name" value="ABC_6TM_MRP5_8_9_D1"/>
    <property type="match status" value="1"/>
</dbReference>
<evidence type="ECO:0000256" key="31">
    <source>
        <dbReference type="SAM" id="Phobius"/>
    </source>
</evidence>
<evidence type="ECO:0000256" key="20">
    <source>
        <dbReference type="ARBA" id="ARBA00023769"/>
    </source>
</evidence>
<dbReference type="Proteomes" id="UP001295444">
    <property type="component" value="Chromosome 01"/>
</dbReference>
<evidence type="ECO:0000256" key="28">
    <source>
        <dbReference type="ARBA" id="ARBA00069159"/>
    </source>
</evidence>
<dbReference type="Gene3D" id="3.40.50.300">
    <property type="entry name" value="P-loop containing nucleotide triphosphate hydrolases"/>
    <property type="match status" value="2"/>
</dbReference>
<dbReference type="PANTHER" id="PTHR24223:SF460">
    <property type="entry name" value="ATP BINDING CASSETTE SUBFAMILY C MEMBER 12"/>
    <property type="match status" value="1"/>
</dbReference>
<keyword evidence="7" id="KW-0813">Transport</keyword>
<dbReference type="GO" id="GO:0005796">
    <property type="term" value="C:Golgi lumen"/>
    <property type="evidence" value="ECO:0007669"/>
    <property type="project" value="UniProtKB-SubCell"/>
</dbReference>
<comment type="similarity">
    <text evidence="5">Belongs to the ABC transporter superfamily. ABCC family. Conjugate transporter (TC 3.A.1.208) subfamily.</text>
</comment>
<keyword evidence="8" id="KW-1003">Cell membrane</keyword>
<keyword evidence="11" id="KW-0677">Repeat</keyword>
<dbReference type="GO" id="GO:0010008">
    <property type="term" value="C:endosome membrane"/>
    <property type="evidence" value="ECO:0007669"/>
    <property type="project" value="UniProtKB-SubCell"/>
</dbReference>
<comment type="subcellular location">
    <subcellularLocation>
        <location evidence="1">Apical cell membrane</location>
        <topology evidence="1">Multi-pass membrane protein</topology>
    </subcellularLocation>
    <subcellularLocation>
        <location evidence="3">Basolateral cell membrane</location>
        <topology evidence="3">Multi-pass membrane protein</topology>
    </subcellularLocation>
    <subcellularLocation>
        <location evidence="2">Cytoplasmic granule</location>
    </subcellularLocation>
    <subcellularLocation>
        <location evidence="4">Endosome membrane</location>
    </subcellularLocation>
    <subcellularLocation>
        <location evidence="20">Golgi apparatus lumen</location>
    </subcellularLocation>
</comment>
<evidence type="ECO:0000313" key="35">
    <source>
        <dbReference type="Proteomes" id="UP001295444"/>
    </source>
</evidence>
<evidence type="ECO:0000256" key="23">
    <source>
        <dbReference type="ARBA" id="ARBA00050745"/>
    </source>
</evidence>
<dbReference type="GO" id="GO:0016887">
    <property type="term" value="F:ATP hydrolysis activity"/>
    <property type="evidence" value="ECO:0007669"/>
    <property type="project" value="InterPro"/>
</dbReference>
<dbReference type="CDD" id="cd18599">
    <property type="entry name" value="ABC_6TM_MRP5_8_9_D2"/>
    <property type="match status" value="1"/>
</dbReference>
<keyword evidence="35" id="KW-1185">Reference proteome</keyword>
<evidence type="ECO:0000256" key="22">
    <source>
        <dbReference type="ARBA" id="ARBA00050661"/>
    </source>
</evidence>
<dbReference type="InterPro" id="IPR050173">
    <property type="entry name" value="ABC_transporter_C-like"/>
</dbReference>
<dbReference type="InterPro" id="IPR036640">
    <property type="entry name" value="ABC1_TM_sf"/>
</dbReference>
<feature type="region of interest" description="Disordered" evidence="30">
    <location>
        <begin position="636"/>
        <end position="656"/>
    </location>
</feature>
<dbReference type="EC" id="7.6.2.2" evidence="6"/>
<dbReference type="InterPro" id="IPR003593">
    <property type="entry name" value="AAA+_ATPase"/>
</dbReference>
<feature type="compositionally biased region" description="Basic and acidic residues" evidence="30">
    <location>
        <begin position="1004"/>
        <end position="1013"/>
    </location>
</feature>
<evidence type="ECO:0000256" key="10">
    <source>
        <dbReference type="ARBA" id="ARBA00022692"/>
    </source>
</evidence>
<dbReference type="CDD" id="cd03244">
    <property type="entry name" value="ABCC_MRP_domain2"/>
    <property type="match status" value="1"/>
</dbReference>
<dbReference type="FunFam" id="1.20.1560.10:FF:000015">
    <property type="entry name" value="multidrug resistance-associated protein 5 isoform X1"/>
    <property type="match status" value="1"/>
</dbReference>
<feature type="domain" description="ABC transmembrane type-1" evidence="33">
    <location>
        <begin position="1063"/>
        <end position="1355"/>
    </location>
</feature>
<evidence type="ECO:0000256" key="26">
    <source>
        <dbReference type="ARBA" id="ARBA00052708"/>
    </source>
</evidence>
<organism evidence="34 35">
    <name type="scientific">Pelobates cultripes</name>
    <name type="common">Western spadefoot toad</name>
    <dbReference type="NCBI Taxonomy" id="61616"/>
    <lineage>
        <taxon>Eukaryota</taxon>
        <taxon>Metazoa</taxon>
        <taxon>Chordata</taxon>
        <taxon>Craniata</taxon>
        <taxon>Vertebrata</taxon>
        <taxon>Euteleostomi</taxon>
        <taxon>Amphibia</taxon>
        <taxon>Batrachia</taxon>
        <taxon>Anura</taxon>
        <taxon>Pelobatoidea</taxon>
        <taxon>Pelobatidae</taxon>
        <taxon>Pelobates</taxon>
    </lineage>
</organism>
<dbReference type="SUPFAM" id="SSF90123">
    <property type="entry name" value="ABC transporter transmembrane region"/>
    <property type="match status" value="2"/>
</dbReference>
<evidence type="ECO:0000256" key="12">
    <source>
        <dbReference type="ARBA" id="ARBA00022741"/>
    </source>
</evidence>
<keyword evidence="12" id="KW-0547">Nucleotide-binding</keyword>
<dbReference type="PROSITE" id="PS50893">
    <property type="entry name" value="ABC_TRANSPORTER_2"/>
    <property type="match status" value="2"/>
</dbReference>
<evidence type="ECO:0000256" key="6">
    <source>
        <dbReference type="ARBA" id="ARBA00012191"/>
    </source>
</evidence>
<keyword evidence="13" id="KW-0967">Endosome</keyword>
<keyword evidence="10 31" id="KW-0812">Transmembrane</keyword>
<dbReference type="FunFam" id="1.20.1560.10:FF:000012">
    <property type="entry name" value="ATP binding cassette subfamily C member 5"/>
    <property type="match status" value="1"/>
</dbReference>
<feature type="region of interest" description="Disordered" evidence="30">
    <location>
        <begin position="32"/>
        <end position="106"/>
    </location>
</feature>
<comment type="catalytic activity">
    <reaction evidence="26">
        <text>N-acetyl-L-aspartate(in) + ATP + H2O = N-acetyl-L-aspartate(out) + ADP + phosphate + H(+)</text>
        <dbReference type="Rhea" id="RHEA:66744"/>
        <dbReference type="ChEBI" id="CHEBI:15377"/>
        <dbReference type="ChEBI" id="CHEBI:15378"/>
        <dbReference type="ChEBI" id="CHEBI:16953"/>
        <dbReference type="ChEBI" id="CHEBI:30616"/>
        <dbReference type="ChEBI" id="CHEBI:43474"/>
        <dbReference type="ChEBI" id="CHEBI:456216"/>
    </reaction>
    <physiologicalReaction direction="left-to-right" evidence="26">
        <dbReference type="Rhea" id="RHEA:66745"/>
    </physiologicalReaction>
</comment>
<dbReference type="GO" id="GO:0005524">
    <property type="term" value="F:ATP binding"/>
    <property type="evidence" value="ECO:0007669"/>
    <property type="project" value="UniProtKB-KW"/>
</dbReference>
<feature type="compositionally biased region" description="Low complexity" evidence="30">
    <location>
        <begin position="71"/>
        <end position="81"/>
    </location>
</feature>
<feature type="region of interest" description="Disordered" evidence="30">
    <location>
        <begin position="993"/>
        <end position="1019"/>
    </location>
</feature>
<evidence type="ECO:0000256" key="21">
    <source>
        <dbReference type="ARBA" id="ARBA00034018"/>
    </source>
</evidence>
<feature type="compositionally biased region" description="Basic and acidic residues" evidence="30">
    <location>
        <begin position="50"/>
        <end position="61"/>
    </location>
</feature>
<feature type="transmembrane region" description="Helical" evidence="31">
    <location>
        <begin position="333"/>
        <end position="357"/>
    </location>
</feature>
<dbReference type="SUPFAM" id="SSF52540">
    <property type="entry name" value="P-loop containing nucleoside triphosphate hydrolases"/>
    <property type="match status" value="2"/>
</dbReference>
<evidence type="ECO:0000256" key="15">
    <source>
        <dbReference type="ARBA" id="ARBA00022967"/>
    </source>
</evidence>
<feature type="transmembrane region" description="Helical" evidence="31">
    <location>
        <begin position="1111"/>
        <end position="1131"/>
    </location>
</feature>
<feature type="transmembrane region" description="Helical" evidence="31">
    <location>
        <begin position="1304"/>
        <end position="1324"/>
    </location>
</feature>
<evidence type="ECO:0000256" key="2">
    <source>
        <dbReference type="ARBA" id="ARBA00004463"/>
    </source>
</evidence>
<feature type="domain" description="ABC transporter" evidence="32">
    <location>
        <begin position="668"/>
        <end position="889"/>
    </location>
</feature>
<evidence type="ECO:0000256" key="27">
    <source>
        <dbReference type="ARBA" id="ARBA00052963"/>
    </source>
</evidence>
<evidence type="ECO:0000256" key="25">
    <source>
        <dbReference type="ARBA" id="ARBA00052576"/>
    </source>
</evidence>
<dbReference type="InterPro" id="IPR011527">
    <property type="entry name" value="ABC1_TM_dom"/>
</dbReference>
<dbReference type="CDD" id="cd03250">
    <property type="entry name" value="ABCC_MRP_domain1"/>
    <property type="match status" value="1"/>
</dbReference>
<keyword evidence="19" id="KW-0325">Glycoprotein</keyword>
<feature type="transmembrane region" description="Helical" evidence="31">
    <location>
        <begin position="1057"/>
        <end position="1080"/>
    </location>
</feature>
<dbReference type="EMBL" id="OW240912">
    <property type="protein sequence ID" value="CAH2223336.1"/>
    <property type="molecule type" value="Genomic_DNA"/>
</dbReference>
<protein>
    <recommendedName>
        <fullName evidence="28">ATP-binding cassette sub-family C member 5</fullName>
        <ecNumber evidence="6">7.6.2.2</ecNumber>
    </recommendedName>
    <alternativeName>
        <fullName evidence="29">Multidrug resistance-associated protein 5</fullName>
    </alternativeName>
</protein>
<name>A0AAD1VPQ6_PELCU</name>
<evidence type="ECO:0000256" key="5">
    <source>
        <dbReference type="ARBA" id="ARBA00009726"/>
    </source>
</evidence>
<proteinExistence type="inferred from homology"/>